<keyword evidence="1" id="KW-0677">Repeat</keyword>
<dbReference type="Proteomes" id="UP001295423">
    <property type="component" value="Unassembled WGS sequence"/>
</dbReference>
<gene>
    <name evidence="2" type="ORF">CYCCA115_LOCUS12742</name>
</gene>
<keyword evidence="3" id="KW-1185">Reference proteome</keyword>
<reference evidence="2" key="1">
    <citation type="submission" date="2023-08" db="EMBL/GenBank/DDBJ databases">
        <authorList>
            <person name="Audoor S."/>
            <person name="Bilcke G."/>
        </authorList>
    </citation>
    <scope>NUCLEOTIDE SEQUENCE</scope>
</reference>
<organism evidence="2 3">
    <name type="scientific">Cylindrotheca closterium</name>
    <dbReference type="NCBI Taxonomy" id="2856"/>
    <lineage>
        <taxon>Eukaryota</taxon>
        <taxon>Sar</taxon>
        <taxon>Stramenopiles</taxon>
        <taxon>Ochrophyta</taxon>
        <taxon>Bacillariophyta</taxon>
        <taxon>Bacillariophyceae</taxon>
        <taxon>Bacillariophycidae</taxon>
        <taxon>Bacillariales</taxon>
        <taxon>Bacillariaceae</taxon>
        <taxon>Cylindrotheca</taxon>
    </lineage>
</organism>
<dbReference type="PANTHER" id="PTHR24111:SF0">
    <property type="entry name" value="LEUCINE-RICH REPEAT-CONTAINING PROTEIN"/>
    <property type="match status" value="1"/>
</dbReference>
<dbReference type="EMBL" id="CAKOGP040001770">
    <property type="protein sequence ID" value="CAJ1950758.1"/>
    <property type="molecule type" value="Genomic_DNA"/>
</dbReference>
<name>A0AAD2PUJ2_9STRA</name>
<sequence length="454" mass="52236">MASVEFCDEEDNSLIPLHSHPHLQDNVVRMTIWAEFGGDYDCDFISTMLNNFPKKLRKVTIYDIYRFSPDYVALFALILNKTERLELSDSLRRNLEVCQAFQHHSIKELDLYQLGAISTSQARYIFDGIAYSSSLQKLHLDIIFEEHEVAIPLLVDALRQNRSLKSLSLNLPTVEGDRFFSNAIRAAVVDMKLKCLSIGDPRCIVQLPMDDLMEATCRPDCSLERFSMRGIEPSPVMEESAMDIDTDDGDIFMHRNTSVKELIIWGITLDCSRIMDTVGLFQSLVSLQLVDTNISNLSPLDRLLIGDNLTLQHLSLGGHHMTNQDLLQFVLKLPEMKCLRHLKIAIDAKVQTDSWKDALADALLRNKSLEQVNVGRFTELQCENKYNVQLHVNRAWKPSSKQMPKNLWPQVLQRATRLLYYRDNDDWEKPSLEVPRRDATFWLLKEMVVPQSYC</sequence>
<dbReference type="PANTHER" id="PTHR24111">
    <property type="entry name" value="LEUCINE-RICH REPEAT-CONTAINING PROTEIN 34"/>
    <property type="match status" value="1"/>
</dbReference>
<evidence type="ECO:0000313" key="3">
    <source>
        <dbReference type="Proteomes" id="UP001295423"/>
    </source>
</evidence>
<protein>
    <submittedName>
        <fullName evidence="2">Uncharacterized protein</fullName>
    </submittedName>
</protein>
<accession>A0AAD2PUJ2</accession>
<dbReference type="InterPro" id="IPR032675">
    <property type="entry name" value="LRR_dom_sf"/>
</dbReference>
<evidence type="ECO:0000313" key="2">
    <source>
        <dbReference type="EMBL" id="CAJ1950758.1"/>
    </source>
</evidence>
<evidence type="ECO:0000256" key="1">
    <source>
        <dbReference type="ARBA" id="ARBA00022737"/>
    </source>
</evidence>
<dbReference type="InterPro" id="IPR052201">
    <property type="entry name" value="LRR-containing_regulator"/>
</dbReference>
<dbReference type="AlphaFoldDB" id="A0AAD2PUJ2"/>
<proteinExistence type="predicted"/>
<comment type="caution">
    <text evidence="2">The sequence shown here is derived from an EMBL/GenBank/DDBJ whole genome shotgun (WGS) entry which is preliminary data.</text>
</comment>
<dbReference type="Gene3D" id="3.80.10.10">
    <property type="entry name" value="Ribonuclease Inhibitor"/>
    <property type="match status" value="2"/>
</dbReference>
<dbReference type="SUPFAM" id="SSF52047">
    <property type="entry name" value="RNI-like"/>
    <property type="match status" value="1"/>
</dbReference>